<organism evidence="2">
    <name type="scientific">uncultured Thiotrichaceae bacterium</name>
    <dbReference type="NCBI Taxonomy" id="298394"/>
    <lineage>
        <taxon>Bacteria</taxon>
        <taxon>Pseudomonadati</taxon>
        <taxon>Pseudomonadota</taxon>
        <taxon>Gammaproteobacteria</taxon>
        <taxon>Thiotrichales</taxon>
        <taxon>Thiotrichaceae</taxon>
        <taxon>environmental samples</taxon>
    </lineage>
</organism>
<keyword evidence="1" id="KW-1133">Transmembrane helix</keyword>
<name>A0A6S6SN49_9GAMM</name>
<feature type="transmembrane region" description="Helical" evidence="1">
    <location>
        <begin position="39"/>
        <end position="60"/>
    </location>
</feature>
<evidence type="ECO:0000313" key="2">
    <source>
        <dbReference type="EMBL" id="CAA6807632.1"/>
    </source>
</evidence>
<proteinExistence type="predicted"/>
<keyword evidence="1" id="KW-0472">Membrane</keyword>
<keyword evidence="1" id="KW-0812">Transmembrane</keyword>
<accession>A0A6S6SN49</accession>
<protein>
    <submittedName>
        <fullName evidence="2">Uncharacterized protein</fullName>
    </submittedName>
</protein>
<dbReference type="AlphaFoldDB" id="A0A6S6SN49"/>
<evidence type="ECO:0000256" key="1">
    <source>
        <dbReference type="SAM" id="Phobius"/>
    </source>
</evidence>
<sequence>MAEKAATWVLFLGFVCLFLFSFWAAQAYFADPAAIPMKLAVMALIALLVIIGAALFLMNAETKRKLARIKALRGR</sequence>
<gene>
    <name evidence="2" type="ORF">HELGO_WM78125</name>
</gene>
<reference evidence="2" key="1">
    <citation type="submission" date="2020-01" db="EMBL/GenBank/DDBJ databases">
        <authorList>
            <person name="Meier V. D."/>
            <person name="Meier V D."/>
        </authorList>
    </citation>
    <scope>NUCLEOTIDE SEQUENCE</scope>
    <source>
        <strain evidence="2">HLG_WM_MAG_09</strain>
    </source>
</reference>
<dbReference type="EMBL" id="CACVAT010000109">
    <property type="protein sequence ID" value="CAA6807632.1"/>
    <property type="molecule type" value="Genomic_DNA"/>
</dbReference>